<keyword evidence="1" id="KW-0732">Signal</keyword>
<feature type="chain" id="PRO_5019279902" description="Lipoprotein" evidence="1">
    <location>
        <begin position="26"/>
        <end position="49"/>
    </location>
</feature>
<organism evidence="2 3">
    <name type="scientific">Chromobacterium violaceum</name>
    <dbReference type="NCBI Taxonomy" id="536"/>
    <lineage>
        <taxon>Bacteria</taxon>
        <taxon>Pseudomonadati</taxon>
        <taxon>Pseudomonadota</taxon>
        <taxon>Betaproteobacteria</taxon>
        <taxon>Neisseriales</taxon>
        <taxon>Chromobacteriaceae</taxon>
        <taxon>Chromobacterium</taxon>
    </lineage>
</organism>
<evidence type="ECO:0008006" key="4">
    <source>
        <dbReference type="Google" id="ProtNLM"/>
    </source>
</evidence>
<sequence>MKSATFMLALAALLLAGCATQQGYAQKVYAWQGATPTNCWQTGARPPPR</sequence>
<evidence type="ECO:0000313" key="3">
    <source>
        <dbReference type="Proteomes" id="UP000275777"/>
    </source>
</evidence>
<dbReference type="Proteomes" id="UP000275777">
    <property type="component" value="Chromosome"/>
</dbReference>
<reference evidence="2 3" key="1">
    <citation type="submission" date="2018-12" db="EMBL/GenBank/DDBJ databases">
        <authorList>
            <consortium name="Pathogen Informatics"/>
        </authorList>
    </citation>
    <scope>NUCLEOTIDE SEQUENCE [LARGE SCALE GENOMIC DNA]</scope>
    <source>
        <strain evidence="2 3">NCTC9695</strain>
    </source>
</reference>
<evidence type="ECO:0000256" key="1">
    <source>
        <dbReference type="SAM" id="SignalP"/>
    </source>
</evidence>
<dbReference type="PROSITE" id="PS51257">
    <property type="entry name" value="PROKAR_LIPOPROTEIN"/>
    <property type="match status" value="1"/>
</dbReference>
<dbReference type="AlphaFoldDB" id="A0A447TBS1"/>
<proteinExistence type="predicted"/>
<evidence type="ECO:0000313" key="2">
    <source>
        <dbReference type="EMBL" id="VEB42355.1"/>
    </source>
</evidence>
<name>A0A447TBS1_CHRVL</name>
<dbReference type="EMBL" id="LR134182">
    <property type="protein sequence ID" value="VEB42355.1"/>
    <property type="molecule type" value="Genomic_DNA"/>
</dbReference>
<accession>A0A447TBS1</accession>
<gene>
    <name evidence="2" type="ORF">NCTC9695_02803</name>
</gene>
<protein>
    <recommendedName>
        <fullName evidence="4">Lipoprotein</fullName>
    </recommendedName>
</protein>
<feature type="signal peptide" evidence="1">
    <location>
        <begin position="1"/>
        <end position="25"/>
    </location>
</feature>